<sequence>MPVSAQKEQIPCVSRKLARSIFPARARVENRHSYIGKVELPTDQKELPMPDPIQDKSCARPRFIIWDPLCDQPEPGLFDLADEALFFDPSRSLGFHSDQLRAQIEMLPWVHIVAAGRWVPVLVDLSTRYLHLCIGSAVFHQPVLEVSDGRERLTLGSAPLPFPSFTTSPGQPRLRRKLELWGSAPLVAAQGENPWQTLSRAACQPHRA</sequence>
<gene>
    <name evidence="1" type="ORF">JCM7686_0214</name>
</gene>
<accession>S5XVD0</accession>
<dbReference type="EMBL" id="CP006650">
    <property type="protein sequence ID" value="AGT07325.1"/>
    <property type="molecule type" value="Genomic_DNA"/>
</dbReference>
<dbReference type="PATRIC" id="fig|1367847.3.peg.158"/>
<organism evidence="1 2">
    <name type="scientific">Paracoccus aminophilus JCM 7686</name>
    <dbReference type="NCBI Taxonomy" id="1367847"/>
    <lineage>
        <taxon>Bacteria</taxon>
        <taxon>Pseudomonadati</taxon>
        <taxon>Pseudomonadota</taxon>
        <taxon>Alphaproteobacteria</taxon>
        <taxon>Rhodobacterales</taxon>
        <taxon>Paracoccaceae</taxon>
        <taxon>Paracoccus</taxon>
    </lineage>
</organism>
<evidence type="ECO:0000313" key="1">
    <source>
        <dbReference type="EMBL" id="AGT07325.1"/>
    </source>
</evidence>
<evidence type="ECO:0000313" key="2">
    <source>
        <dbReference type="Proteomes" id="UP000015480"/>
    </source>
</evidence>
<protein>
    <submittedName>
        <fullName evidence="1">Uncharacterized protein</fullName>
    </submittedName>
</protein>
<dbReference type="HOGENOM" id="CLU_1319891_0_0_5"/>
<reference evidence="1 2" key="1">
    <citation type="journal article" date="2014" name="BMC Genomics">
        <title>Architecture and functions of a multipartite genome of the methylotrophic bacterium Paracoccus aminophilus JCM 7686, containing primary and secondary chromids.</title>
        <authorList>
            <person name="Dziewit L."/>
            <person name="Czarnecki J."/>
            <person name="Wibberg D."/>
            <person name="Radlinska M."/>
            <person name="Mrozek P."/>
            <person name="Szymczak M."/>
            <person name="Schluter A."/>
            <person name="Puhler A."/>
            <person name="Bartosik D."/>
        </authorList>
    </citation>
    <scope>NUCLEOTIDE SEQUENCE [LARGE SCALE GENOMIC DNA]</scope>
    <source>
        <strain evidence="1">JCM 7686</strain>
    </source>
</reference>
<keyword evidence="2" id="KW-1185">Reference proteome</keyword>
<dbReference type="Proteomes" id="UP000015480">
    <property type="component" value="Chromosome"/>
</dbReference>
<dbReference type="STRING" id="1367847.JCM7686_0214"/>
<dbReference type="AlphaFoldDB" id="S5XVD0"/>
<proteinExistence type="predicted"/>
<name>S5XVD0_PARAH</name>
<dbReference type="KEGG" id="pami:JCM7686_0214"/>